<evidence type="ECO:0000259" key="3">
    <source>
        <dbReference type="SMART" id="SM00093"/>
    </source>
</evidence>
<dbReference type="InterPro" id="IPR036186">
    <property type="entry name" value="Serpin_sf"/>
</dbReference>
<dbReference type="Proteomes" id="UP001497525">
    <property type="component" value="Unassembled WGS sequence"/>
</dbReference>
<dbReference type="InterPro" id="IPR023796">
    <property type="entry name" value="Serpin_dom"/>
</dbReference>
<gene>
    <name evidence="4" type="ORF">CDAUBV1_LOCUS16522</name>
</gene>
<dbReference type="EMBL" id="CAXLJL010000823">
    <property type="protein sequence ID" value="CAL5141268.1"/>
    <property type="molecule type" value="Genomic_DNA"/>
</dbReference>
<sequence>MKTCRARRPLTLFTSNHMESDEGLVRSSLSTFTSDLYTQLIKHQHEVSNLFVSPTSIWIAMSMTEAGSRGETRKEMMNTLRLPSHMDDEKMHELIGNTMMNCFESVKGVDVSLANRLFILRATPIEERFRKLLQKCYKSDSEQLDSGSADAKRDRMNSWVSEKTKGKIKQLLPPGSIDQETLITIINTIYFRGSWREVFQKEATTDAPFYKLDGSKQIVKMMWTEKKYPYMPLPEIEAQALRIPFMHRDWEMLIVLPDEKEGLPDLLSYLQKPGKIDTILTGRYCPEKVMLNLPRFKLGEGPAVDVKKILQSLGMNLVFEHGRADLTGISKSEPLVVSEVMHKAILEVDEQGATAAAATAVGVCTAVSFVPEVRIEFNVDHPFFVAIVFDQTIPVFLGHVTSPESS</sequence>
<protein>
    <recommendedName>
        <fullName evidence="3">Serpin domain-containing protein</fullName>
    </recommendedName>
</protein>
<dbReference type="AlphaFoldDB" id="A0AAV2TYY2"/>
<dbReference type="Gene3D" id="3.30.497.10">
    <property type="entry name" value="Antithrombin, subunit I, domain 2"/>
    <property type="match status" value="1"/>
</dbReference>
<dbReference type="Pfam" id="PF00079">
    <property type="entry name" value="Serpin"/>
    <property type="match status" value="1"/>
</dbReference>
<comment type="similarity">
    <text evidence="1 2">Belongs to the serpin family.</text>
</comment>
<proteinExistence type="inferred from homology"/>
<organism evidence="4 5">
    <name type="scientific">Calicophoron daubneyi</name>
    <name type="common">Rumen fluke</name>
    <name type="synonym">Paramphistomum daubneyi</name>
    <dbReference type="NCBI Taxonomy" id="300641"/>
    <lineage>
        <taxon>Eukaryota</taxon>
        <taxon>Metazoa</taxon>
        <taxon>Spiralia</taxon>
        <taxon>Lophotrochozoa</taxon>
        <taxon>Platyhelminthes</taxon>
        <taxon>Trematoda</taxon>
        <taxon>Digenea</taxon>
        <taxon>Plagiorchiida</taxon>
        <taxon>Pronocephalata</taxon>
        <taxon>Paramphistomoidea</taxon>
        <taxon>Paramphistomidae</taxon>
        <taxon>Calicophoron</taxon>
    </lineage>
</organism>
<dbReference type="PANTHER" id="PTHR11461">
    <property type="entry name" value="SERINE PROTEASE INHIBITOR, SERPIN"/>
    <property type="match status" value="1"/>
</dbReference>
<dbReference type="SMART" id="SM00093">
    <property type="entry name" value="SERPIN"/>
    <property type="match status" value="1"/>
</dbReference>
<evidence type="ECO:0000256" key="2">
    <source>
        <dbReference type="RuleBase" id="RU000411"/>
    </source>
</evidence>
<dbReference type="PROSITE" id="PS00284">
    <property type="entry name" value="SERPIN"/>
    <property type="match status" value="1"/>
</dbReference>
<dbReference type="GO" id="GO:0004867">
    <property type="term" value="F:serine-type endopeptidase inhibitor activity"/>
    <property type="evidence" value="ECO:0007669"/>
    <property type="project" value="InterPro"/>
</dbReference>
<evidence type="ECO:0000256" key="1">
    <source>
        <dbReference type="ARBA" id="ARBA00009500"/>
    </source>
</evidence>
<dbReference type="InterPro" id="IPR023795">
    <property type="entry name" value="Serpin_CS"/>
</dbReference>
<accession>A0AAV2TYY2</accession>
<dbReference type="PANTHER" id="PTHR11461:SF211">
    <property type="entry name" value="GH10112P-RELATED"/>
    <property type="match status" value="1"/>
</dbReference>
<dbReference type="SUPFAM" id="SSF56574">
    <property type="entry name" value="Serpins"/>
    <property type="match status" value="1"/>
</dbReference>
<evidence type="ECO:0000313" key="4">
    <source>
        <dbReference type="EMBL" id="CAL5141268.1"/>
    </source>
</evidence>
<comment type="caution">
    <text evidence="4">The sequence shown here is derived from an EMBL/GenBank/DDBJ whole genome shotgun (WGS) entry which is preliminary data.</text>
</comment>
<dbReference type="GO" id="GO:0005615">
    <property type="term" value="C:extracellular space"/>
    <property type="evidence" value="ECO:0007669"/>
    <property type="project" value="InterPro"/>
</dbReference>
<dbReference type="InterPro" id="IPR042185">
    <property type="entry name" value="Serpin_sf_2"/>
</dbReference>
<dbReference type="Gene3D" id="2.30.39.10">
    <property type="entry name" value="Alpha-1-antitrypsin, domain 1"/>
    <property type="match status" value="1"/>
</dbReference>
<feature type="domain" description="Serpin" evidence="3">
    <location>
        <begin position="34"/>
        <end position="403"/>
    </location>
</feature>
<name>A0AAV2TYY2_CALDB</name>
<evidence type="ECO:0000313" key="5">
    <source>
        <dbReference type="Proteomes" id="UP001497525"/>
    </source>
</evidence>
<reference evidence="4" key="1">
    <citation type="submission" date="2024-06" db="EMBL/GenBank/DDBJ databases">
        <authorList>
            <person name="Liu X."/>
            <person name="Lenzi L."/>
            <person name="Haldenby T S."/>
            <person name="Uol C."/>
        </authorList>
    </citation>
    <scope>NUCLEOTIDE SEQUENCE</scope>
</reference>
<dbReference type="InterPro" id="IPR000215">
    <property type="entry name" value="Serpin_fam"/>
</dbReference>
<dbReference type="InterPro" id="IPR042178">
    <property type="entry name" value="Serpin_sf_1"/>
</dbReference>